<name>A0ABZ2PUF0_9BURK</name>
<organism evidence="1 2">
    <name type="scientific">Mycetohabitans rhizoxinica</name>
    <dbReference type="NCBI Taxonomy" id="412963"/>
    <lineage>
        <taxon>Bacteria</taxon>
        <taxon>Pseudomonadati</taxon>
        <taxon>Pseudomonadota</taxon>
        <taxon>Betaproteobacteria</taxon>
        <taxon>Burkholderiales</taxon>
        <taxon>Burkholderiaceae</taxon>
        <taxon>Mycetohabitans</taxon>
    </lineage>
</organism>
<proteinExistence type="predicted"/>
<reference evidence="1 2" key="1">
    <citation type="submission" date="2020-09" db="EMBL/GenBank/DDBJ databases">
        <title>Genome sequences of Mycetohabitans spp.</title>
        <authorList>
            <person name="Carter M.E."/>
            <person name="Carpenter S.C.D."/>
            <person name="Bogdanove A.J."/>
        </authorList>
    </citation>
    <scope>NUCLEOTIDE SEQUENCE [LARGE SCALE GENOMIC DNA]</scope>
    <source>
        <strain evidence="1 2">B12</strain>
        <plasmid evidence="1 2">megaplasmid</plasmid>
    </source>
</reference>
<evidence type="ECO:0000313" key="2">
    <source>
        <dbReference type="Proteomes" id="UP001493153"/>
    </source>
</evidence>
<dbReference type="EMBL" id="CP062175">
    <property type="protein sequence ID" value="WXK37813.1"/>
    <property type="molecule type" value="Genomic_DNA"/>
</dbReference>
<keyword evidence="1" id="KW-0614">Plasmid</keyword>
<keyword evidence="2" id="KW-1185">Reference proteome</keyword>
<dbReference type="Proteomes" id="UP001493153">
    <property type="component" value="Plasmid megaplasmid"/>
</dbReference>
<protein>
    <submittedName>
        <fullName evidence="1">Uncharacterized protein</fullName>
    </submittedName>
</protein>
<gene>
    <name evidence="1" type="ORF">IHE29_00150</name>
</gene>
<evidence type="ECO:0000313" key="1">
    <source>
        <dbReference type="EMBL" id="WXK37813.1"/>
    </source>
</evidence>
<accession>A0ABZ2PUF0</accession>
<geneLocation type="plasmid" evidence="1 2">
    <name>megaplasmid</name>
</geneLocation>
<sequence>MHWNRAAHAYRMGHMTAVLAIVLLGARLASYHVVGGVAAVLGVLVSQSMRKPLRMPRVLDGKSA</sequence>